<reference evidence="2 3" key="1">
    <citation type="submission" date="2023-03" db="EMBL/GenBank/DDBJ databases">
        <title>High-quality genome of Scylla paramamosain provides insights in environmental adaptation.</title>
        <authorList>
            <person name="Zhang L."/>
        </authorList>
    </citation>
    <scope>NUCLEOTIDE SEQUENCE [LARGE SCALE GENOMIC DNA]</scope>
    <source>
        <strain evidence="2">LZ_2023a</strain>
        <tissue evidence="2">Muscle</tissue>
    </source>
</reference>
<evidence type="ECO:0000313" key="3">
    <source>
        <dbReference type="Proteomes" id="UP001487740"/>
    </source>
</evidence>
<name>A0AAW0SBZ9_SCYPA</name>
<feature type="region of interest" description="Disordered" evidence="1">
    <location>
        <begin position="190"/>
        <end position="225"/>
    </location>
</feature>
<evidence type="ECO:0000256" key="1">
    <source>
        <dbReference type="SAM" id="MobiDB-lite"/>
    </source>
</evidence>
<protein>
    <recommendedName>
        <fullName evidence="4">Transposase</fullName>
    </recommendedName>
</protein>
<comment type="caution">
    <text evidence="2">The sequence shown here is derived from an EMBL/GenBank/DDBJ whole genome shotgun (WGS) entry which is preliminary data.</text>
</comment>
<keyword evidence="3" id="KW-1185">Reference proteome</keyword>
<dbReference type="AlphaFoldDB" id="A0AAW0SBZ9"/>
<proteinExistence type="predicted"/>
<dbReference type="EMBL" id="JARAKH010001762">
    <property type="protein sequence ID" value="KAK8372578.1"/>
    <property type="molecule type" value="Genomic_DNA"/>
</dbReference>
<feature type="compositionally biased region" description="Basic residues" evidence="1">
    <location>
        <begin position="198"/>
        <end position="211"/>
    </location>
</feature>
<evidence type="ECO:0000313" key="2">
    <source>
        <dbReference type="EMBL" id="KAK8372578.1"/>
    </source>
</evidence>
<organism evidence="2 3">
    <name type="scientific">Scylla paramamosain</name>
    <name type="common">Mud crab</name>
    <dbReference type="NCBI Taxonomy" id="85552"/>
    <lineage>
        <taxon>Eukaryota</taxon>
        <taxon>Metazoa</taxon>
        <taxon>Ecdysozoa</taxon>
        <taxon>Arthropoda</taxon>
        <taxon>Crustacea</taxon>
        <taxon>Multicrustacea</taxon>
        <taxon>Malacostraca</taxon>
        <taxon>Eumalacostraca</taxon>
        <taxon>Eucarida</taxon>
        <taxon>Decapoda</taxon>
        <taxon>Pleocyemata</taxon>
        <taxon>Brachyura</taxon>
        <taxon>Eubrachyura</taxon>
        <taxon>Portunoidea</taxon>
        <taxon>Portunidae</taxon>
        <taxon>Portuninae</taxon>
        <taxon>Scylla</taxon>
    </lineage>
</organism>
<gene>
    <name evidence="2" type="ORF">O3P69_016275</name>
</gene>
<dbReference type="Proteomes" id="UP001487740">
    <property type="component" value="Unassembled WGS sequence"/>
</dbReference>
<evidence type="ECO:0008006" key="4">
    <source>
        <dbReference type="Google" id="ProtNLM"/>
    </source>
</evidence>
<accession>A0AAW0SBZ9</accession>
<sequence>MQLARKSVTSDPFVIYGFYDMLEKEMDRLNIKDRPECIYNLDETGFPMDPSKSKTIGSKGEKTVRLTHGANRENITVLATCCADDSKAGCSHRTNDQSNSLTSPINQDAENNTLSKFSTAELVDELQRRAPSGMKYVITLELKPNETTLEEVLHARGRSATPVVKRRRVIPMKGQVITNEECLKEIKGKEEKKMQTAKQKKKTKQHPKKKKVEVSDTDSTTVSTEEIDYGNTSSDISLSDLLAPVTPEATDEVNEQQENADTNHDMMPKLSDDSVNKYYAVFYTDPKLKYYWEVGESGHEVWVGGWGGGGRVGVNGVFVGVQMMGVAKQVSQTPVFGDFTNGC</sequence>